<gene>
    <name evidence="1" type="ORF">MNBD_PLANCTO02-2846</name>
</gene>
<name>A0A3B1E5W4_9ZZZZ</name>
<dbReference type="EMBL" id="UOGL01000179">
    <property type="protein sequence ID" value="VAX38327.1"/>
    <property type="molecule type" value="Genomic_DNA"/>
</dbReference>
<feature type="non-terminal residue" evidence="1">
    <location>
        <position position="30"/>
    </location>
</feature>
<evidence type="ECO:0000313" key="1">
    <source>
        <dbReference type="EMBL" id="VAX38327.1"/>
    </source>
</evidence>
<sequence length="30" mass="3434">MITKTPEVFTFFAGISDPRQQVKVNHSLIE</sequence>
<protein>
    <submittedName>
        <fullName evidence="1">Uncharacterized protein</fullName>
    </submittedName>
</protein>
<reference evidence="1" key="1">
    <citation type="submission" date="2018-06" db="EMBL/GenBank/DDBJ databases">
        <authorList>
            <person name="Zhirakovskaya E."/>
        </authorList>
    </citation>
    <scope>NUCLEOTIDE SEQUENCE</scope>
</reference>
<dbReference type="AlphaFoldDB" id="A0A3B1E5W4"/>
<accession>A0A3B1E5W4</accession>
<organism evidence="1">
    <name type="scientific">hydrothermal vent metagenome</name>
    <dbReference type="NCBI Taxonomy" id="652676"/>
    <lineage>
        <taxon>unclassified sequences</taxon>
        <taxon>metagenomes</taxon>
        <taxon>ecological metagenomes</taxon>
    </lineage>
</organism>
<proteinExistence type="predicted"/>